<dbReference type="InterPro" id="IPR043502">
    <property type="entry name" value="DNA/RNA_pol_sf"/>
</dbReference>
<dbReference type="Gene3D" id="3.30.70.270">
    <property type="match status" value="1"/>
</dbReference>
<evidence type="ECO:0000313" key="3">
    <source>
        <dbReference type="Proteomes" id="UP000324222"/>
    </source>
</evidence>
<dbReference type="SUPFAM" id="SSF56672">
    <property type="entry name" value="DNA/RNA polymerases"/>
    <property type="match status" value="1"/>
</dbReference>
<dbReference type="PANTHER" id="PTHR37984">
    <property type="entry name" value="PROTEIN CBG26694"/>
    <property type="match status" value="1"/>
</dbReference>
<dbReference type="InterPro" id="IPR050951">
    <property type="entry name" value="Retrovirus_Pol_polyprotein"/>
</dbReference>
<dbReference type="AlphaFoldDB" id="A0A5B7HS63"/>
<feature type="transmembrane region" description="Helical" evidence="1">
    <location>
        <begin position="346"/>
        <end position="370"/>
    </location>
</feature>
<dbReference type="Proteomes" id="UP000324222">
    <property type="component" value="Unassembled WGS sequence"/>
</dbReference>
<evidence type="ECO:0000313" key="2">
    <source>
        <dbReference type="EMBL" id="MPC72589.1"/>
    </source>
</evidence>
<keyword evidence="1" id="KW-1133">Transmembrane helix</keyword>
<dbReference type="EMBL" id="VSRR010035011">
    <property type="protein sequence ID" value="MPC72589.1"/>
    <property type="molecule type" value="Genomic_DNA"/>
</dbReference>
<dbReference type="PANTHER" id="PTHR37984:SF9">
    <property type="entry name" value="INTEGRASE CATALYTIC DOMAIN-CONTAINING PROTEIN"/>
    <property type="match status" value="1"/>
</dbReference>
<evidence type="ECO:0000256" key="1">
    <source>
        <dbReference type="SAM" id="Phobius"/>
    </source>
</evidence>
<keyword evidence="1" id="KW-0812">Transmembrane</keyword>
<dbReference type="Gene3D" id="3.10.10.10">
    <property type="entry name" value="HIV Type 1 Reverse Transcriptase, subunit A, domain 1"/>
    <property type="match status" value="1"/>
</dbReference>
<sequence>MLPDIGADENIIGPRYLRDIGLSISDLKPPPDSPRFTADGSVMKPALGSFLVDLKVKEKTTRACIDVHAGTPVPLLSYNVCRDLALIAAEFPQPISQVIPAHMCASEEERNGKVSIPQAPASLTSAALSHTSPQPSLLPPTMDQALPFDNTTSPAQAKEFFLREYSDVLMTKEDLQSSPLYPMKGPPMQIHLREDARPFAIYTPWQIPLAFWDAIQHELAQGIIAPAGDDPSPWCHPRFAVQKPNGGVRITTDLSHLNRQVSRPAHSSPTPFPAIRSVDPQAQYFTTIDALQGYWQLELAEEDQALTIFITPYGRFKYLRGPMGFAATGDAFCLRGDKVSVTAERWWMIFLFTVLRFYISIVLTLFLPGVGRTALHFMLRSSLSPSPRSNFVDSCYHLKVSTLIQTKFVP</sequence>
<proteinExistence type="predicted"/>
<gene>
    <name evidence="2" type="primary">pol_13</name>
    <name evidence="2" type="ORF">E2C01_066901</name>
</gene>
<reference evidence="2 3" key="1">
    <citation type="submission" date="2019-05" db="EMBL/GenBank/DDBJ databases">
        <title>Another draft genome of Portunus trituberculatus and its Hox gene families provides insights of decapod evolution.</title>
        <authorList>
            <person name="Jeong J.-H."/>
            <person name="Song I."/>
            <person name="Kim S."/>
            <person name="Choi T."/>
            <person name="Kim D."/>
            <person name="Ryu S."/>
            <person name="Kim W."/>
        </authorList>
    </citation>
    <scope>NUCLEOTIDE SEQUENCE [LARGE SCALE GENOMIC DNA]</scope>
    <source>
        <tissue evidence="2">Muscle</tissue>
    </source>
</reference>
<dbReference type="InterPro" id="IPR043128">
    <property type="entry name" value="Rev_trsase/Diguanyl_cyclase"/>
</dbReference>
<keyword evidence="1" id="KW-0472">Membrane</keyword>
<comment type="caution">
    <text evidence="2">The sequence shown here is derived from an EMBL/GenBank/DDBJ whole genome shotgun (WGS) entry which is preliminary data.</text>
</comment>
<keyword evidence="3" id="KW-1185">Reference proteome</keyword>
<protein>
    <submittedName>
        <fullName evidence="2">Retrovirus-related Pol polyprotein</fullName>
    </submittedName>
</protein>
<name>A0A5B7HS63_PORTR</name>
<organism evidence="2 3">
    <name type="scientific">Portunus trituberculatus</name>
    <name type="common">Swimming crab</name>
    <name type="synonym">Neptunus trituberculatus</name>
    <dbReference type="NCBI Taxonomy" id="210409"/>
    <lineage>
        <taxon>Eukaryota</taxon>
        <taxon>Metazoa</taxon>
        <taxon>Ecdysozoa</taxon>
        <taxon>Arthropoda</taxon>
        <taxon>Crustacea</taxon>
        <taxon>Multicrustacea</taxon>
        <taxon>Malacostraca</taxon>
        <taxon>Eumalacostraca</taxon>
        <taxon>Eucarida</taxon>
        <taxon>Decapoda</taxon>
        <taxon>Pleocyemata</taxon>
        <taxon>Brachyura</taxon>
        <taxon>Eubrachyura</taxon>
        <taxon>Portunoidea</taxon>
        <taxon>Portunidae</taxon>
        <taxon>Portuninae</taxon>
        <taxon>Portunus</taxon>
    </lineage>
</organism>
<accession>A0A5B7HS63</accession>
<dbReference type="GO" id="GO:0071897">
    <property type="term" value="P:DNA biosynthetic process"/>
    <property type="evidence" value="ECO:0007669"/>
    <property type="project" value="UniProtKB-ARBA"/>
</dbReference>
<dbReference type="OrthoDB" id="6342757at2759"/>